<dbReference type="SUPFAM" id="SSF46785">
    <property type="entry name" value="Winged helix' DNA-binding domain"/>
    <property type="match status" value="1"/>
</dbReference>
<dbReference type="InterPro" id="IPR036390">
    <property type="entry name" value="WH_DNA-bd_sf"/>
</dbReference>
<proteinExistence type="predicted"/>
<evidence type="ECO:0000313" key="1">
    <source>
        <dbReference type="EMBL" id="MDB9541228.1"/>
    </source>
</evidence>
<dbReference type="RefSeq" id="WP_271734599.1">
    <property type="nucleotide sequence ID" value="NZ_JANQDP010000193.1"/>
</dbReference>
<evidence type="ECO:0000313" key="2">
    <source>
        <dbReference type="Proteomes" id="UP001212499"/>
    </source>
</evidence>
<protein>
    <submittedName>
        <fullName evidence="1">Transcription factor RcaD</fullName>
    </submittedName>
</protein>
<accession>A0ABT5AWZ4</accession>
<gene>
    <name evidence="1" type="ORF">PN457_16435</name>
</gene>
<comment type="caution">
    <text evidence="1">The sequence shown here is derived from an EMBL/GenBank/DDBJ whole genome shotgun (WGS) entry which is preliminary data.</text>
</comment>
<organism evidence="1 2">
    <name type="scientific">Anabaenopsis arnoldii</name>
    <dbReference type="NCBI Taxonomy" id="2152938"/>
    <lineage>
        <taxon>Bacteria</taxon>
        <taxon>Bacillati</taxon>
        <taxon>Cyanobacteriota</taxon>
        <taxon>Cyanophyceae</taxon>
        <taxon>Nostocales</taxon>
        <taxon>Nodulariaceae</taxon>
        <taxon>Anabaenopsis</taxon>
    </lineage>
</organism>
<name>A0ABT5AWZ4_9CYAN</name>
<dbReference type="EMBL" id="JAQMUH010000185">
    <property type="protein sequence ID" value="MDB9541228.1"/>
    <property type="molecule type" value="Genomic_DNA"/>
</dbReference>
<dbReference type="Proteomes" id="UP001212499">
    <property type="component" value="Unassembled WGS sequence"/>
</dbReference>
<sequence>MDTNELKFLLKLLGCINYRASLTSSAFKGSKRTCQSLGDRELVDYSREIASVKILPPGQALLKLDLTQVPIPAKELKVLQKIAKTSGKITPSKITSLKAAERDTVLQTLNDRGLIAIELKIKTTKSQVWLTERGMEFLRDEYTPTGTANISLDLLNNYLRFLRKHLRGNVAVAEITTAKTTLNFSDEDILQIIQQLDKELGTRNYLPIFHLRQKLQPPLSRDELDQALYRLQKTDKIELSSLLDPTRYTTQEINAGIPQNVGGSLFFIIVNDQ</sequence>
<reference evidence="1 2" key="1">
    <citation type="submission" date="2023-01" db="EMBL/GenBank/DDBJ databases">
        <title>Genomes from the Australian National Cyanobacteria Reference Collection.</title>
        <authorList>
            <person name="Willis A."/>
            <person name="Lee E.M.F."/>
        </authorList>
    </citation>
    <scope>NUCLEOTIDE SEQUENCE [LARGE SCALE GENOMIC DNA]</scope>
    <source>
        <strain evidence="1 2">CS-1033</strain>
    </source>
</reference>
<keyword evidence="2" id="KW-1185">Reference proteome</keyword>